<accession>A0A2H0BKJ5</accession>
<dbReference type="PROSITE" id="PS51935">
    <property type="entry name" value="NLPC_P60"/>
    <property type="match status" value="1"/>
</dbReference>
<evidence type="ECO:0000313" key="7">
    <source>
        <dbReference type="Proteomes" id="UP000229334"/>
    </source>
</evidence>
<keyword evidence="3" id="KW-0378">Hydrolase</keyword>
<dbReference type="Gene3D" id="3.90.1720.10">
    <property type="entry name" value="endopeptidase domain like (from Nostoc punctiforme)"/>
    <property type="match status" value="1"/>
</dbReference>
<dbReference type="InterPro" id="IPR000064">
    <property type="entry name" value="NLP_P60_dom"/>
</dbReference>
<evidence type="ECO:0000256" key="2">
    <source>
        <dbReference type="ARBA" id="ARBA00022670"/>
    </source>
</evidence>
<organism evidence="6 7">
    <name type="scientific">Candidatus Vogelbacteria bacterium CG22_combo_CG10-13_8_21_14_all_37_9</name>
    <dbReference type="NCBI Taxonomy" id="1975046"/>
    <lineage>
        <taxon>Bacteria</taxon>
        <taxon>Candidatus Vogeliibacteriota</taxon>
    </lineage>
</organism>
<dbReference type="PANTHER" id="PTHR47053">
    <property type="entry name" value="MUREIN DD-ENDOPEPTIDASE MEPH-RELATED"/>
    <property type="match status" value="1"/>
</dbReference>
<feature type="domain" description="NlpC/P60" evidence="5">
    <location>
        <begin position="4"/>
        <end position="146"/>
    </location>
</feature>
<dbReference type="InterPro" id="IPR038765">
    <property type="entry name" value="Papain-like_cys_pep_sf"/>
</dbReference>
<dbReference type="PANTHER" id="PTHR47053:SF1">
    <property type="entry name" value="MUREIN DD-ENDOPEPTIDASE MEPH-RELATED"/>
    <property type="match status" value="1"/>
</dbReference>
<evidence type="ECO:0000256" key="3">
    <source>
        <dbReference type="ARBA" id="ARBA00022801"/>
    </source>
</evidence>
<dbReference type="SUPFAM" id="SSF54001">
    <property type="entry name" value="Cysteine proteinases"/>
    <property type="match status" value="1"/>
</dbReference>
<dbReference type="GO" id="GO:0006508">
    <property type="term" value="P:proteolysis"/>
    <property type="evidence" value="ECO:0007669"/>
    <property type="project" value="UniProtKB-KW"/>
</dbReference>
<dbReference type="AlphaFoldDB" id="A0A2H0BKJ5"/>
<evidence type="ECO:0000313" key="6">
    <source>
        <dbReference type="EMBL" id="PIP58192.1"/>
    </source>
</evidence>
<reference evidence="6 7" key="1">
    <citation type="submission" date="2017-09" db="EMBL/GenBank/DDBJ databases">
        <title>Depth-based differentiation of microbial function through sediment-hosted aquifers and enrichment of novel symbionts in the deep terrestrial subsurface.</title>
        <authorList>
            <person name="Probst A.J."/>
            <person name="Ladd B."/>
            <person name="Jarett J.K."/>
            <person name="Geller-Mcgrath D.E."/>
            <person name="Sieber C.M."/>
            <person name="Emerson J.B."/>
            <person name="Anantharaman K."/>
            <person name="Thomas B.C."/>
            <person name="Malmstrom R."/>
            <person name="Stieglmeier M."/>
            <person name="Klingl A."/>
            <person name="Woyke T."/>
            <person name="Ryan C.M."/>
            <person name="Banfield J.F."/>
        </authorList>
    </citation>
    <scope>NUCLEOTIDE SEQUENCE [LARGE SCALE GENOMIC DNA]</scope>
    <source>
        <strain evidence="6">CG22_combo_CG10-13_8_21_14_all_37_9</strain>
    </source>
</reference>
<proteinExistence type="inferred from homology"/>
<dbReference type="EMBL" id="PCSX01000026">
    <property type="protein sequence ID" value="PIP58192.1"/>
    <property type="molecule type" value="Genomic_DNA"/>
</dbReference>
<dbReference type="Proteomes" id="UP000229334">
    <property type="component" value="Unassembled WGS sequence"/>
</dbReference>
<evidence type="ECO:0000256" key="4">
    <source>
        <dbReference type="ARBA" id="ARBA00022807"/>
    </source>
</evidence>
<keyword evidence="4" id="KW-0788">Thiol protease</keyword>
<dbReference type="GO" id="GO:0008234">
    <property type="term" value="F:cysteine-type peptidase activity"/>
    <property type="evidence" value="ECO:0007669"/>
    <property type="project" value="UniProtKB-KW"/>
</dbReference>
<gene>
    <name evidence="6" type="ORF">COX02_01650</name>
</gene>
<sequence length="149" mass="16595">MTTEEKVDQLIKLAHDQIAKPYQYATQEGSIEAFDCSSFIQYLFQQIDISLPRSALLQAGQSDGQELDLSSINNFQAGDLVFMRSDTGHYRDDLFAGRAIDIGHVALMTGPDEIIHAKSGRGVIKQKLSELISDPHYKIVLAKRLLKSV</sequence>
<evidence type="ECO:0000259" key="5">
    <source>
        <dbReference type="PROSITE" id="PS51935"/>
    </source>
</evidence>
<dbReference type="InterPro" id="IPR051202">
    <property type="entry name" value="Peptidase_C40"/>
</dbReference>
<name>A0A2H0BKJ5_9BACT</name>
<comment type="similarity">
    <text evidence="1">Belongs to the peptidase C40 family.</text>
</comment>
<evidence type="ECO:0000256" key="1">
    <source>
        <dbReference type="ARBA" id="ARBA00007074"/>
    </source>
</evidence>
<comment type="caution">
    <text evidence="6">The sequence shown here is derived from an EMBL/GenBank/DDBJ whole genome shotgun (WGS) entry which is preliminary data.</text>
</comment>
<keyword evidence="2" id="KW-0645">Protease</keyword>
<protein>
    <recommendedName>
        <fullName evidence="5">NlpC/P60 domain-containing protein</fullName>
    </recommendedName>
</protein>
<dbReference type="Pfam" id="PF00877">
    <property type="entry name" value="NLPC_P60"/>
    <property type="match status" value="1"/>
</dbReference>